<name>X6P8Q7_RETFI</name>
<sequence length="159" mass="18108">MEYLQMVLEVYKNCFVNCNLDNHWDEIVTCIQNGVCDASESVRYASRRAVWALSAIDSDKTQEMISKLDAVNQKRVLKEQNEYQPFPPPIGKGHQTDRRGGVRNPKIRFSGTIGNTNENSENKNTMNRPQSANAPKVGHRASIPKPGYKKNEAKPFFFF</sequence>
<evidence type="ECO:0000256" key="1">
    <source>
        <dbReference type="SAM" id="MobiDB-lite"/>
    </source>
</evidence>
<reference evidence="3 4" key="1">
    <citation type="journal article" date="2013" name="Curr. Biol.">
        <title>The Genome of the Foraminiferan Reticulomyxa filosa.</title>
        <authorList>
            <person name="Glockner G."/>
            <person name="Hulsmann N."/>
            <person name="Schleicher M."/>
            <person name="Noegel A.A."/>
            <person name="Eichinger L."/>
            <person name="Gallinger C."/>
            <person name="Pawlowski J."/>
            <person name="Sierra R."/>
            <person name="Euteneuer U."/>
            <person name="Pillet L."/>
            <person name="Moustafa A."/>
            <person name="Platzer M."/>
            <person name="Groth M."/>
            <person name="Szafranski K."/>
            <person name="Schliwa M."/>
        </authorList>
    </citation>
    <scope>NUCLEOTIDE SEQUENCE [LARGE SCALE GENOMIC DNA]</scope>
</reference>
<dbReference type="Gene3D" id="1.25.10.10">
    <property type="entry name" value="Leucine-rich Repeat Variant"/>
    <property type="match status" value="1"/>
</dbReference>
<organism evidence="3 4">
    <name type="scientific">Reticulomyxa filosa</name>
    <dbReference type="NCBI Taxonomy" id="46433"/>
    <lineage>
        <taxon>Eukaryota</taxon>
        <taxon>Sar</taxon>
        <taxon>Rhizaria</taxon>
        <taxon>Retaria</taxon>
        <taxon>Foraminifera</taxon>
        <taxon>Monothalamids</taxon>
        <taxon>Reticulomyxidae</taxon>
        <taxon>Reticulomyxa</taxon>
    </lineage>
</organism>
<evidence type="ECO:0000313" key="3">
    <source>
        <dbReference type="EMBL" id="ETO34895.1"/>
    </source>
</evidence>
<dbReference type="Proteomes" id="UP000023152">
    <property type="component" value="Unassembled WGS sequence"/>
</dbReference>
<dbReference type="InterPro" id="IPR011989">
    <property type="entry name" value="ARM-like"/>
</dbReference>
<dbReference type="AlphaFoldDB" id="X6P8Q7"/>
<dbReference type="InterPro" id="IPR024395">
    <property type="entry name" value="CLASP_N_dom"/>
</dbReference>
<gene>
    <name evidence="3" type="ORF">RFI_02189</name>
</gene>
<dbReference type="EMBL" id="ASPP01002161">
    <property type="protein sequence ID" value="ETO34895.1"/>
    <property type="molecule type" value="Genomic_DNA"/>
</dbReference>
<feature type="region of interest" description="Disordered" evidence="1">
    <location>
        <begin position="81"/>
        <end position="150"/>
    </location>
</feature>
<evidence type="ECO:0000313" key="4">
    <source>
        <dbReference type="Proteomes" id="UP000023152"/>
    </source>
</evidence>
<evidence type="ECO:0000259" key="2">
    <source>
        <dbReference type="Pfam" id="PF12348"/>
    </source>
</evidence>
<protein>
    <recommendedName>
        <fullName evidence="2">CLASP N-terminal domain-containing protein</fullName>
    </recommendedName>
</protein>
<keyword evidence="4" id="KW-1185">Reference proteome</keyword>
<feature type="compositionally biased region" description="Polar residues" evidence="1">
    <location>
        <begin position="112"/>
        <end position="133"/>
    </location>
</feature>
<dbReference type="Pfam" id="PF12348">
    <property type="entry name" value="CLASP_N"/>
    <property type="match status" value="1"/>
</dbReference>
<proteinExistence type="predicted"/>
<comment type="caution">
    <text evidence="3">The sequence shown here is derived from an EMBL/GenBank/DDBJ whole genome shotgun (WGS) entry which is preliminary data.</text>
</comment>
<feature type="domain" description="CLASP N-terminal" evidence="2">
    <location>
        <begin position="1"/>
        <end position="74"/>
    </location>
</feature>
<accession>X6P8Q7</accession>